<feature type="non-terminal residue" evidence="1">
    <location>
        <position position="119"/>
    </location>
</feature>
<dbReference type="Proteomes" id="UP000308652">
    <property type="component" value="Unassembled WGS sequence"/>
</dbReference>
<proteinExistence type="predicted"/>
<dbReference type="OrthoDB" id="2269034at2759"/>
<evidence type="ECO:0008006" key="3">
    <source>
        <dbReference type="Google" id="ProtNLM"/>
    </source>
</evidence>
<sequence>YEAIVNDISSGKDRITIIEEKISDAEDEICRLQEVIKQLQQERERMKDGVFQRESIFAPVHRLPADVLGEIFCMVGTVTQWLICDLPLVPPVSHVCYVWRSVSVELPGLWSHINIVGSN</sequence>
<dbReference type="CDD" id="cd14686">
    <property type="entry name" value="bZIP"/>
    <property type="match status" value="1"/>
</dbReference>
<accession>A0A5C3LLY1</accession>
<dbReference type="AlphaFoldDB" id="A0A5C3LLY1"/>
<keyword evidence="2" id="KW-1185">Reference proteome</keyword>
<evidence type="ECO:0000313" key="2">
    <source>
        <dbReference type="Proteomes" id="UP000308652"/>
    </source>
</evidence>
<feature type="non-terminal residue" evidence="1">
    <location>
        <position position="1"/>
    </location>
</feature>
<evidence type="ECO:0000313" key="1">
    <source>
        <dbReference type="EMBL" id="TFK33273.1"/>
    </source>
</evidence>
<gene>
    <name evidence="1" type="ORF">BDQ12DRAFT_565125</name>
</gene>
<organism evidence="1 2">
    <name type="scientific">Crucibulum laeve</name>
    <dbReference type="NCBI Taxonomy" id="68775"/>
    <lineage>
        <taxon>Eukaryota</taxon>
        <taxon>Fungi</taxon>
        <taxon>Dikarya</taxon>
        <taxon>Basidiomycota</taxon>
        <taxon>Agaricomycotina</taxon>
        <taxon>Agaricomycetes</taxon>
        <taxon>Agaricomycetidae</taxon>
        <taxon>Agaricales</taxon>
        <taxon>Agaricineae</taxon>
        <taxon>Nidulariaceae</taxon>
        <taxon>Crucibulum</taxon>
    </lineage>
</organism>
<name>A0A5C3LLY1_9AGAR</name>
<protein>
    <recommendedName>
        <fullName evidence="3">F-box domain-containing protein</fullName>
    </recommendedName>
</protein>
<reference evidence="1 2" key="1">
    <citation type="journal article" date="2019" name="Nat. Ecol. Evol.">
        <title>Megaphylogeny resolves global patterns of mushroom evolution.</title>
        <authorList>
            <person name="Varga T."/>
            <person name="Krizsan K."/>
            <person name="Foldi C."/>
            <person name="Dima B."/>
            <person name="Sanchez-Garcia M."/>
            <person name="Sanchez-Ramirez S."/>
            <person name="Szollosi G.J."/>
            <person name="Szarkandi J.G."/>
            <person name="Papp V."/>
            <person name="Albert L."/>
            <person name="Andreopoulos W."/>
            <person name="Angelini C."/>
            <person name="Antonin V."/>
            <person name="Barry K.W."/>
            <person name="Bougher N.L."/>
            <person name="Buchanan P."/>
            <person name="Buyck B."/>
            <person name="Bense V."/>
            <person name="Catcheside P."/>
            <person name="Chovatia M."/>
            <person name="Cooper J."/>
            <person name="Damon W."/>
            <person name="Desjardin D."/>
            <person name="Finy P."/>
            <person name="Geml J."/>
            <person name="Haridas S."/>
            <person name="Hughes K."/>
            <person name="Justo A."/>
            <person name="Karasinski D."/>
            <person name="Kautmanova I."/>
            <person name="Kiss B."/>
            <person name="Kocsube S."/>
            <person name="Kotiranta H."/>
            <person name="LaButti K.M."/>
            <person name="Lechner B.E."/>
            <person name="Liimatainen K."/>
            <person name="Lipzen A."/>
            <person name="Lukacs Z."/>
            <person name="Mihaltcheva S."/>
            <person name="Morgado L.N."/>
            <person name="Niskanen T."/>
            <person name="Noordeloos M.E."/>
            <person name="Ohm R.A."/>
            <person name="Ortiz-Santana B."/>
            <person name="Ovrebo C."/>
            <person name="Racz N."/>
            <person name="Riley R."/>
            <person name="Savchenko A."/>
            <person name="Shiryaev A."/>
            <person name="Soop K."/>
            <person name="Spirin V."/>
            <person name="Szebenyi C."/>
            <person name="Tomsovsky M."/>
            <person name="Tulloss R.E."/>
            <person name="Uehling J."/>
            <person name="Grigoriev I.V."/>
            <person name="Vagvolgyi C."/>
            <person name="Papp T."/>
            <person name="Martin F.M."/>
            <person name="Miettinen O."/>
            <person name="Hibbett D.S."/>
            <person name="Nagy L.G."/>
        </authorList>
    </citation>
    <scope>NUCLEOTIDE SEQUENCE [LARGE SCALE GENOMIC DNA]</scope>
    <source>
        <strain evidence="1 2">CBS 166.37</strain>
    </source>
</reference>
<dbReference type="STRING" id="68775.A0A5C3LLY1"/>
<dbReference type="EMBL" id="ML213651">
    <property type="protein sequence ID" value="TFK33273.1"/>
    <property type="molecule type" value="Genomic_DNA"/>
</dbReference>